<dbReference type="PANTHER" id="PTHR12110:SF41">
    <property type="entry name" value="INOSOSE DEHYDRATASE"/>
    <property type="match status" value="1"/>
</dbReference>
<accession>A0A328U8M2</accession>
<dbReference type="InterPro" id="IPR036237">
    <property type="entry name" value="Xyl_isomerase-like_sf"/>
</dbReference>
<organism evidence="2 3">
    <name type="scientific">Paenibacillus montanisoli</name>
    <dbReference type="NCBI Taxonomy" id="2081970"/>
    <lineage>
        <taxon>Bacteria</taxon>
        <taxon>Bacillati</taxon>
        <taxon>Bacillota</taxon>
        <taxon>Bacilli</taxon>
        <taxon>Bacillales</taxon>
        <taxon>Paenibacillaceae</taxon>
        <taxon>Paenibacillus</taxon>
    </lineage>
</organism>
<evidence type="ECO:0000313" key="3">
    <source>
        <dbReference type="Proteomes" id="UP000249260"/>
    </source>
</evidence>
<dbReference type="SUPFAM" id="SSF51658">
    <property type="entry name" value="Xylose isomerase-like"/>
    <property type="match status" value="1"/>
</dbReference>
<dbReference type="InterPro" id="IPR013022">
    <property type="entry name" value="Xyl_isomerase-like_TIM-brl"/>
</dbReference>
<reference evidence="2 3" key="1">
    <citation type="submission" date="2018-06" db="EMBL/GenBank/DDBJ databases">
        <title>Paenibacillus montanisoli sp. nov., isolated from mountain area soil.</title>
        <authorList>
            <person name="Wu M."/>
        </authorList>
    </citation>
    <scope>NUCLEOTIDE SEQUENCE [LARGE SCALE GENOMIC DNA]</scope>
    <source>
        <strain evidence="2 3">RA17</strain>
    </source>
</reference>
<dbReference type="InterPro" id="IPR050312">
    <property type="entry name" value="IolE/XylAMocC-like"/>
</dbReference>
<proteinExistence type="predicted"/>
<keyword evidence="3" id="KW-1185">Reference proteome</keyword>
<name>A0A328U8M2_9BACL</name>
<dbReference type="Gene3D" id="3.20.20.150">
    <property type="entry name" value="Divalent-metal-dependent TIM barrel enzymes"/>
    <property type="match status" value="1"/>
</dbReference>
<dbReference type="AlphaFoldDB" id="A0A328U8M2"/>
<protein>
    <submittedName>
        <fullName evidence="2">Sugar phosphate isomerase/epimerase</fullName>
    </submittedName>
</protein>
<keyword evidence="2" id="KW-0413">Isomerase</keyword>
<dbReference type="Pfam" id="PF01261">
    <property type="entry name" value="AP_endonuc_2"/>
    <property type="match status" value="1"/>
</dbReference>
<dbReference type="PANTHER" id="PTHR12110">
    <property type="entry name" value="HYDROXYPYRUVATE ISOMERASE"/>
    <property type="match status" value="1"/>
</dbReference>
<sequence>MDSNHWAEDQFDDGNGRFNAYRSNYNSHEHFGVTKERVKLINHKLAVALFTLRDVLPNRLPEGLKRLKEMGCVGVETGDYFGYTVEEIAEMLKETGMKMVSLHRSLEDFSDPECWERIVKDARLLQTEILVFPGTGPDFTVERYKKHKELLDATIVKAAENGFRIIMHNHNWEVNTQIDGSNGLDYLLGHGKEDSKALAEFDIYWLAKGGQDPLAFISKYPNRAPILHMKDMTGDERGTYAEVGNGIIDVPAIIAWGEKNGVEWYMVEQDECPGNPWDSVQMSLEYLQGLKLK</sequence>
<dbReference type="OrthoDB" id="9798407at2"/>
<gene>
    <name evidence="2" type="ORF">DL346_08355</name>
</gene>
<dbReference type="GO" id="GO:0016853">
    <property type="term" value="F:isomerase activity"/>
    <property type="evidence" value="ECO:0007669"/>
    <property type="project" value="UniProtKB-KW"/>
</dbReference>
<comment type="caution">
    <text evidence="2">The sequence shown here is derived from an EMBL/GenBank/DDBJ whole genome shotgun (WGS) entry which is preliminary data.</text>
</comment>
<evidence type="ECO:0000313" key="2">
    <source>
        <dbReference type="EMBL" id="RAP78422.1"/>
    </source>
</evidence>
<feature type="domain" description="Xylose isomerase-like TIM barrel" evidence="1">
    <location>
        <begin position="65"/>
        <end position="269"/>
    </location>
</feature>
<evidence type="ECO:0000259" key="1">
    <source>
        <dbReference type="Pfam" id="PF01261"/>
    </source>
</evidence>
<dbReference type="Proteomes" id="UP000249260">
    <property type="component" value="Unassembled WGS sequence"/>
</dbReference>
<dbReference type="EMBL" id="QLUW01000001">
    <property type="protein sequence ID" value="RAP78422.1"/>
    <property type="molecule type" value="Genomic_DNA"/>
</dbReference>